<feature type="compositionally biased region" description="Basic and acidic residues" evidence="1">
    <location>
        <begin position="770"/>
        <end position="791"/>
    </location>
</feature>
<sequence>MRTSWDVNILACTTSSSPSSRFLLVSFLLHTALNGGDDDPVPPVSEEWVSYSCPMDDDRGKRAATGKSVAVFCGCQTYPSASSSGSKSAWEWGIATPRQKSKQVSKSNPVFPSTKLQDMSAINKRFSDNLYEPVNPPPLHDTGSAVFYGKDTTDTGSLDGRRRIDIPPEIEIVNSEGLDGLDQPDPHDYGMDGDREWVHSDDEQVVPSSKICFTAGIRGGDDKATNKTISFDPATKNGSYDEDLEDEGMLDIPQEVPSGSRSGRSRSRSRSPNPTGPPKKTTTAFEILKNKAADAAGQVKQRFNKIALPTRPKLSQGEGFKLARGKKNGKKGKHPPAPGEEDQVAPMEEEGVEDVPALDQLALPKPDDFFPPAGDDMDDEEPISTSSSVKEAQAQAAELARKEKEAAVEEKKRKQKEADELKKQKAEEKKREAEEKKREADELKRQKAEEKAKAKEEADKKKAEEKALKAKLAEEAKKAKLEEQLAKAREQEEQERLKNEELLRLREQEAAARSAAGAFDEYPAESPLPPEDIPADMEEDEEQIKDVPTPTGTGSRKKKIKKTFVQLPKLPDIPRPTLPSFDLDFKRKVIKRSKTPPARPTPPKLKQRRGLEEETAENQLAAQYAGEIAARKLEFEQDEETGGPPIVRSVQFPQTPIFVTQPSTENNSVTTETESVPKKGTPSYRSDDVMDDETSSYPGPSGDKPQPASTKERFDKFGQQVKTFSQKSKDIASKKSKAMGATMKVIGKDLQKFGVKTSEKFQATIEEIKQKQEAAKARTKELQAQKAKEAEDAMAPHGDDAGEEEEPILHTDYATEPRRKFRFRRRDDSQEESQHQSREEEDHVDDVATSSPYPPPDQQQGADGDKITRSQLLGRAERDWESPLDELASRSRDVSEDRGNVSSSRDSPPGSSLASSTFGPHVATGGPPPPGGDAHIRKRGVLEEIDSDEFFLREKGISEGEDEEEINRFLVEELRQAFRFQENALAGFDLDPEEAPQRPGRQPRKPARKEKSGDPSYQTFPPERPRRKAPGYVSDYIKEQGGEGGDEEAGRRSYLEEEEDLEEFGDDNTRRVIKDDLEDLEHQIVQQFVDDGRYEPVVGGGGAEPVKPTRSRRNKKKPDAGEGGSPLYYNTVAGNDWMRDEEQATTTSAPAQVDSEDVTFVDAQDHSQQDRGGDDDADFDDMEYVDDAGYAVVRKEARPAPRTVPRSKKNKRGGSSKGSSLKRQQGSVSPDAAAATAAPGASTSSDAFFSLPRFTPRSLHIIPPSRPQRNYSTLRPRRPPRQGRSSHTPTKAAGAAPKDGDKAGRGDGATSPGGSRPSTAIGIMQGRPLPAIPSTERPPRLNDLDQSSIERAVGARHYANFVEEAACVATNIPLLGAAGGDVNIAIQTDPVQAYDEDEAAAGGQRQRCVDGEMMRTSNNYEDIVPLSLQASAATGSDHLQEITGIRKWFLAPVYFDLQEMQGAKNNAPPPPDSQTTGPTETTAGLKPQQRAYSTGRVNQGGDGDAQQQRPLSSAASGEGFPSDHQFQFPRRLHLHELEVDVLRVHDLSAHSITADSLRASQIEVNSLTSTGPLTVSSIHTQTLNSDQVNCNRLASDTVDLPTMVPPAFYNLSSPPDDKGAPDKKEELRRDPETDLPCPYTPFEDDENMDDFGGKGDNSVGSPIGDFFGRSLEFCLTPEQSVDNDDSWGHQIPPQKGEETTTSSTRVEDDVAHCSELPCDESSGTEPTLSSTSTGEQEQEPEKPATFALDRHSFRIAAVLENDDSVEEEDKKEDLNFYLQDEAPVLSGSLRLEYRRSPEVPSDFQVLHDIVETEEANFAAPKSSPTPPPPQQQARPEVTRGPSPLIAPPPQLVPSRVEQQPEVMPPPPTLPPRQFPPPPSSRGSTNLSERRTISTESSSSGSGERSSESFSRTTSSSREPSTIRVSESSSTAIVPPVAQLQVLEGQVEVDHGDETLVAMSIRFVHVVTRVMMRGLQAIVDYVDIATTDDPSKAEEQRAHMQVLLCLLLILLAGIILSSSNSVVSFSPPKWEFLMPPPHL</sequence>
<feature type="region of interest" description="Disordered" evidence="1">
    <location>
        <begin position="770"/>
        <end position="964"/>
    </location>
</feature>
<feature type="compositionally biased region" description="Acidic residues" evidence="1">
    <location>
        <begin position="1175"/>
        <end position="1186"/>
    </location>
</feature>
<feature type="compositionally biased region" description="Basic and acidic residues" evidence="1">
    <location>
        <begin position="399"/>
        <end position="466"/>
    </location>
</feature>
<feature type="region of interest" description="Disordered" evidence="1">
    <location>
        <begin position="141"/>
        <end position="162"/>
    </location>
</feature>
<evidence type="ECO:0000313" key="3">
    <source>
        <dbReference type="Proteomes" id="UP000198287"/>
    </source>
</evidence>
<feature type="compositionally biased region" description="Polar residues" evidence="1">
    <location>
        <begin position="1473"/>
        <end position="1482"/>
    </location>
</feature>
<name>A0A226DKK8_FOLCA</name>
<feature type="compositionally biased region" description="Basic residues" evidence="1">
    <location>
        <begin position="1205"/>
        <end position="1214"/>
    </location>
</feature>
<feature type="compositionally biased region" description="Basic residues" evidence="1">
    <location>
        <begin position="323"/>
        <end position="334"/>
    </location>
</feature>
<feature type="region of interest" description="Disordered" evidence="1">
    <location>
        <begin position="1461"/>
        <end position="1524"/>
    </location>
</feature>
<reference evidence="2 3" key="1">
    <citation type="submission" date="2015-12" db="EMBL/GenBank/DDBJ databases">
        <title>The genome of Folsomia candida.</title>
        <authorList>
            <person name="Faddeeva A."/>
            <person name="Derks M.F."/>
            <person name="Anvar Y."/>
            <person name="Smit S."/>
            <person name="Van Straalen N."/>
            <person name="Roelofs D."/>
        </authorList>
    </citation>
    <scope>NUCLEOTIDE SEQUENCE [LARGE SCALE GENOMIC DNA]</scope>
    <source>
        <strain evidence="2 3">VU population</strain>
        <tissue evidence="2">Whole body</tissue>
    </source>
</reference>
<feature type="region of interest" description="Disordered" evidence="1">
    <location>
        <begin position="633"/>
        <end position="714"/>
    </location>
</feature>
<dbReference type="STRING" id="158441.A0A226DKK8"/>
<proteinExistence type="predicted"/>
<comment type="caution">
    <text evidence="2">The sequence shown here is derived from an EMBL/GenBank/DDBJ whole genome shotgun (WGS) entry which is preliminary data.</text>
</comment>
<feature type="compositionally biased region" description="Polar residues" evidence="1">
    <location>
        <begin position="1721"/>
        <end position="1735"/>
    </location>
</feature>
<gene>
    <name evidence="2" type="ORF">Fcan01_19515</name>
</gene>
<feature type="compositionally biased region" description="Acidic residues" evidence="1">
    <location>
        <begin position="533"/>
        <end position="543"/>
    </location>
</feature>
<feature type="compositionally biased region" description="Basic and acidic residues" evidence="1">
    <location>
        <begin position="481"/>
        <end position="510"/>
    </location>
</feature>
<feature type="region of interest" description="Disordered" evidence="1">
    <location>
        <begin position="1607"/>
        <end position="1637"/>
    </location>
</feature>
<feature type="region of interest" description="Disordered" evidence="1">
    <location>
        <begin position="1810"/>
        <end position="1929"/>
    </location>
</feature>
<feature type="region of interest" description="Disordered" evidence="1">
    <location>
        <begin position="1679"/>
        <end position="1750"/>
    </location>
</feature>
<feature type="compositionally biased region" description="Low complexity" evidence="1">
    <location>
        <begin position="1893"/>
        <end position="1921"/>
    </location>
</feature>
<feature type="compositionally biased region" description="Low complexity" evidence="1">
    <location>
        <begin position="389"/>
        <end position="398"/>
    </location>
</feature>
<feature type="compositionally biased region" description="Pro residues" evidence="1">
    <location>
        <begin position="1862"/>
        <end position="1879"/>
    </location>
</feature>
<feature type="region of interest" description="Disordered" evidence="1">
    <location>
        <begin position="588"/>
        <end position="616"/>
    </location>
</feature>
<feature type="compositionally biased region" description="Basic and acidic residues" evidence="1">
    <location>
        <begin position="1163"/>
        <end position="1174"/>
    </location>
</feature>
<feature type="compositionally biased region" description="Basic and acidic residues" evidence="1">
    <location>
        <begin position="875"/>
        <end position="899"/>
    </location>
</feature>
<feature type="compositionally biased region" description="Low complexity" evidence="1">
    <location>
        <begin position="1217"/>
        <end position="1247"/>
    </location>
</feature>
<evidence type="ECO:0000313" key="2">
    <source>
        <dbReference type="EMBL" id="OXA45518.1"/>
    </source>
</evidence>
<feature type="compositionally biased region" description="Low complexity" evidence="1">
    <location>
        <begin position="270"/>
        <end position="283"/>
    </location>
</feature>
<feature type="compositionally biased region" description="Basic and acidic residues" evidence="1">
    <location>
        <begin position="825"/>
        <end position="841"/>
    </location>
</feature>
<feature type="region of interest" description="Disordered" evidence="1">
    <location>
        <begin position="985"/>
        <end position="1067"/>
    </location>
</feature>
<dbReference type="Proteomes" id="UP000198287">
    <property type="component" value="Unassembled WGS sequence"/>
</dbReference>
<dbReference type="OrthoDB" id="8251770at2759"/>
<keyword evidence="3" id="KW-1185">Reference proteome</keyword>
<evidence type="ECO:0000256" key="1">
    <source>
        <dbReference type="SAM" id="MobiDB-lite"/>
    </source>
</evidence>
<feature type="compositionally biased region" description="Basic and acidic residues" evidence="1">
    <location>
        <begin position="1615"/>
        <end position="1632"/>
    </location>
</feature>
<feature type="compositionally biased region" description="Low complexity" evidence="1">
    <location>
        <begin position="663"/>
        <end position="674"/>
    </location>
</feature>
<feature type="region of interest" description="Disordered" evidence="1">
    <location>
        <begin position="302"/>
        <end position="466"/>
    </location>
</feature>
<feature type="region of interest" description="Disordered" evidence="1">
    <location>
        <begin position="216"/>
        <end position="283"/>
    </location>
</feature>
<feature type="compositionally biased region" description="Acidic residues" evidence="1">
    <location>
        <begin position="1056"/>
        <end position="1066"/>
    </location>
</feature>
<dbReference type="OMA" id="AIPWEDT"/>
<feature type="compositionally biased region" description="Polar residues" evidence="1">
    <location>
        <begin position="1505"/>
        <end position="1515"/>
    </location>
</feature>
<feature type="region of interest" description="Disordered" evidence="1">
    <location>
        <begin position="1088"/>
        <end position="1342"/>
    </location>
</feature>
<dbReference type="EMBL" id="LNIX01000017">
    <property type="protein sequence ID" value="OXA45518.1"/>
    <property type="molecule type" value="Genomic_DNA"/>
</dbReference>
<organism evidence="2 3">
    <name type="scientific">Folsomia candida</name>
    <name type="common">Springtail</name>
    <dbReference type="NCBI Taxonomy" id="158441"/>
    <lineage>
        <taxon>Eukaryota</taxon>
        <taxon>Metazoa</taxon>
        <taxon>Ecdysozoa</taxon>
        <taxon>Arthropoda</taxon>
        <taxon>Hexapoda</taxon>
        <taxon>Collembola</taxon>
        <taxon>Entomobryomorpha</taxon>
        <taxon>Isotomoidea</taxon>
        <taxon>Isotomidae</taxon>
        <taxon>Proisotominae</taxon>
        <taxon>Folsomia</taxon>
    </lineage>
</organism>
<feature type="compositionally biased region" description="Acidic residues" evidence="1">
    <location>
        <begin position="240"/>
        <end position="249"/>
    </location>
</feature>
<feature type="compositionally biased region" description="Polar residues" evidence="1">
    <location>
        <begin position="651"/>
        <end position="662"/>
    </location>
</feature>
<protein>
    <submittedName>
        <fullName evidence="2">Uncharacterized protein</fullName>
    </submittedName>
</protein>
<feature type="compositionally biased region" description="Low complexity" evidence="1">
    <location>
        <begin position="902"/>
        <end position="916"/>
    </location>
</feature>
<feature type="compositionally biased region" description="Acidic residues" evidence="1">
    <location>
        <begin position="339"/>
        <end position="353"/>
    </location>
</feature>
<feature type="compositionally biased region" description="Basic and acidic residues" evidence="1">
    <location>
        <begin position="807"/>
        <end position="818"/>
    </location>
</feature>
<feature type="region of interest" description="Disordered" evidence="1">
    <location>
        <begin position="481"/>
        <end position="562"/>
    </location>
</feature>
<feature type="region of interest" description="Disordered" evidence="1">
    <location>
        <begin position="719"/>
        <end position="738"/>
    </location>
</feature>
<accession>A0A226DKK8</accession>